<protein>
    <submittedName>
        <fullName evidence="3">Transposase for insertion sequence element IS801</fullName>
    </submittedName>
</protein>
<dbReference type="Proteomes" id="UP000238095">
    <property type="component" value="Chromosome 1"/>
</dbReference>
<gene>
    <name evidence="3" type="ORF">CFBP3840_05403</name>
</gene>
<reference evidence="3 4" key="1">
    <citation type="submission" date="2017-11" db="EMBL/GenBank/DDBJ databases">
        <authorList>
            <person name="Han C.G."/>
        </authorList>
    </citation>
    <scope>NUCLEOTIDE SEQUENCE [LARGE SCALE GENOMIC DNA]</scope>
    <source>
        <strain evidence="3">CFBP3840</strain>
    </source>
</reference>
<name>A0A2K4X2S6_PSESX</name>
<dbReference type="InterPro" id="IPR026889">
    <property type="entry name" value="Zn_Tnp"/>
</dbReference>
<sequence>MRDIEVESVTKMLACGTSILGVKHYTCGNDSCPHVKYLCNTCSCRACPSCGKKATDQWIANQQHRLPECTWQHLVFTLPDTLWPLFFHNRHWLDALCRLAVDNLLYAGRRRGVEVGVFCAIHTYGRRLNWHPHIHVSVTLGGIDDAGVWQDLSFHPSALRRRWMWNVRQYLLSQWEHTTVPPENAHLQSENDWRHLLLNAGGQHWHIHLSKKTKNGRKTVNYLGRYLKKPPISGSRLAHYTSGATLSFTYLDHRTKTYQQETLSQTDMLRRVVQHIPEKHFRMIRYFGFLANRVCGRQLPRVYEALRIERRGKAPKLYFAQMSKAFLHRDPFSCVLCGARMAYTAAIAGLTVQGLINNAQSITQLRYVPA</sequence>
<dbReference type="GO" id="GO:0006313">
    <property type="term" value="P:DNA transposition"/>
    <property type="evidence" value="ECO:0007669"/>
    <property type="project" value="InterPro"/>
</dbReference>
<dbReference type="InterPro" id="IPR007069">
    <property type="entry name" value="Transposase_32"/>
</dbReference>
<dbReference type="PANTHER" id="PTHR37023">
    <property type="entry name" value="TRANSPOSASE"/>
    <property type="match status" value="1"/>
</dbReference>
<dbReference type="EMBL" id="LT963409">
    <property type="protein sequence ID" value="SOS42408.1"/>
    <property type="molecule type" value="Genomic_DNA"/>
</dbReference>
<organism evidence="3 4">
    <name type="scientific">Pseudomonas syringae</name>
    <dbReference type="NCBI Taxonomy" id="317"/>
    <lineage>
        <taxon>Bacteria</taxon>
        <taxon>Pseudomonadati</taxon>
        <taxon>Pseudomonadota</taxon>
        <taxon>Gammaproteobacteria</taxon>
        <taxon>Pseudomonadales</taxon>
        <taxon>Pseudomonadaceae</taxon>
        <taxon>Pseudomonas</taxon>
    </lineage>
</organism>
<proteinExistence type="predicted"/>
<dbReference type="NCBIfam" id="NF033538">
    <property type="entry name" value="transpos_IS91"/>
    <property type="match status" value="1"/>
</dbReference>
<dbReference type="Pfam" id="PF04986">
    <property type="entry name" value="Y2_Tnp"/>
    <property type="match status" value="1"/>
</dbReference>
<dbReference type="AlphaFoldDB" id="A0A2K4X2S6"/>
<evidence type="ECO:0000313" key="4">
    <source>
        <dbReference type="Proteomes" id="UP000238095"/>
    </source>
</evidence>
<evidence type="ECO:0000313" key="3">
    <source>
        <dbReference type="EMBL" id="SOS42408.1"/>
    </source>
</evidence>
<dbReference type="GO" id="GO:0004803">
    <property type="term" value="F:transposase activity"/>
    <property type="evidence" value="ECO:0007669"/>
    <property type="project" value="InterPro"/>
</dbReference>
<feature type="domain" description="Transposase IS801/IS1294" evidence="1">
    <location>
        <begin position="116"/>
        <end position="294"/>
    </location>
</feature>
<accession>A0A2K4X2S6</accession>
<dbReference type="PANTHER" id="PTHR37023:SF1">
    <property type="entry name" value="ISSOD25 TRANSPOSASE TNPA_ISSOD25"/>
    <property type="match status" value="1"/>
</dbReference>
<evidence type="ECO:0000259" key="2">
    <source>
        <dbReference type="Pfam" id="PF14319"/>
    </source>
</evidence>
<dbReference type="GO" id="GO:0003677">
    <property type="term" value="F:DNA binding"/>
    <property type="evidence" value="ECO:0007669"/>
    <property type="project" value="InterPro"/>
</dbReference>
<evidence type="ECO:0000259" key="1">
    <source>
        <dbReference type="Pfam" id="PF04986"/>
    </source>
</evidence>
<feature type="domain" description="Transposase zinc-binding" evidence="2">
    <location>
        <begin position="5"/>
        <end position="78"/>
    </location>
</feature>
<dbReference type="InterPro" id="IPR054832">
    <property type="entry name" value="transpos_IS91"/>
</dbReference>
<dbReference type="Pfam" id="PF14319">
    <property type="entry name" value="Zn_Tnp_IS91"/>
    <property type="match status" value="1"/>
</dbReference>